<dbReference type="Proteomes" id="UP000249782">
    <property type="component" value="Unassembled WGS sequence"/>
</dbReference>
<comment type="caution">
    <text evidence="2">The sequence shown here is derived from an EMBL/GenBank/DDBJ whole genome shotgun (WGS) entry which is preliminary data.</text>
</comment>
<reference evidence="2 3" key="1">
    <citation type="submission" date="2018-06" db="EMBL/GenBank/DDBJ databases">
        <title>Draft genome sequence of hyperthermophilic methanogen Methanothermobacter tenebrarum sp. MCM-B 1447.</title>
        <authorList>
            <person name="Pore S.D."/>
            <person name="Dagar S."/>
            <person name="Dhakephalkar P.K."/>
        </authorList>
    </citation>
    <scope>NUCLEOTIDE SEQUENCE [LARGE SCALE GENOMIC DNA]</scope>
    <source>
        <strain evidence="2 3">MCM B 1447</strain>
    </source>
</reference>
<evidence type="ECO:0000313" key="3">
    <source>
        <dbReference type="Proteomes" id="UP000249782"/>
    </source>
</evidence>
<dbReference type="AlphaFoldDB" id="A0A328PDH0"/>
<dbReference type="Pfam" id="PF04411">
    <property type="entry name" value="PDDEXK_7"/>
    <property type="match status" value="1"/>
</dbReference>
<proteinExistence type="predicted"/>
<dbReference type="InterPro" id="IPR007505">
    <property type="entry name" value="PDDEXK_7"/>
</dbReference>
<sequence>MDQELRIKFHGGTLRIKAGEKDYIKDSPKKFQTHNQSDKIVKVNGYEVRLINVPEVERPGLEPIEYCPYFENLNEIMLLENIKYHVLFESEEDKFELLPFIVSSGKSTFEKLNFELGDNIVAGFLDFKSYVGKTFLDIKTSLGRESIPVEVRSRKISYYDDYPRMLADLSDEISSLILEADSPTFQSFVVDSSKAKTFYEDFIILEYIFRPENLPSAAEYINRNFYTRLKREVDFVPVALASNIDIGELPRTVSEPTGISAEGEIRNLPQVCLEETPDTSENRFYKYFLESLEDLILKLLEDSPEGYIRDSLKFFLDEVDYQLSFDWLKDVGAVEYLPLNSQVLQKRDGYRDILRYFFILELSLRFAWKEFEESFRGFEKRLSELYEYWCYFKLIRILEDITGERVNPLDVFKIGKWRVKIRRGYESMLKFALKMPTDTIIIKLSYNRKFAGETRCRSYSLPFIPDYSILVDIDECTYFIHFDAKYRSKITRNFYNDSEIKERDLEEEYKRKYEAGDIYKMHTYKDAILHSIGAYILYPGNQKIVFKEDINEIPSIGAFPLNPNNRKNEEKLKKFIKTIIMETVGIRKEVIPQ</sequence>
<name>A0A328PDH0_9EURY</name>
<dbReference type="InterPro" id="IPR018633">
    <property type="entry name" value="DUF2357"/>
</dbReference>
<keyword evidence="3" id="KW-1185">Reference proteome</keyword>
<protein>
    <recommendedName>
        <fullName evidence="1">DUF2357 domain-containing protein</fullName>
    </recommendedName>
</protein>
<gene>
    <name evidence="2" type="ORF">DPC56_04695</name>
</gene>
<dbReference type="EMBL" id="QLOE01000004">
    <property type="protein sequence ID" value="RAO79221.1"/>
    <property type="molecule type" value="Genomic_DNA"/>
</dbReference>
<dbReference type="Pfam" id="PF09823">
    <property type="entry name" value="DUF2357"/>
    <property type="match status" value="1"/>
</dbReference>
<accession>A0A328PDH0</accession>
<evidence type="ECO:0000259" key="1">
    <source>
        <dbReference type="Pfam" id="PF09823"/>
    </source>
</evidence>
<dbReference type="RefSeq" id="WP_112093909.1">
    <property type="nucleotide sequence ID" value="NZ_QLOE01000004.1"/>
</dbReference>
<dbReference type="OrthoDB" id="67718at2157"/>
<evidence type="ECO:0000313" key="2">
    <source>
        <dbReference type="EMBL" id="RAO79221.1"/>
    </source>
</evidence>
<feature type="domain" description="DUF2357" evidence="1">
    <location>
        <begin position="123"/>
        <end position="357"/>
    </location>
</feature>
<organism evidence="2 3">
    <name type="scientific">Methanothermobacter tenebrarum</name>
    <dbReference type="NCBI Taxonomy" id="680118"/>
    <lineage>
        <taxon>Archaea</taxon>
        <taxon>Methanobacteriati</taxon>
        <taxon>Methanobacteriota</taxon>
        <taxon>Methanomada group</taxon>
        <taxon>Methanobacteria</taxon>
        <taxon>Methanobacteriales</taxon>
        <taxon>Methanobacteriaceae</taxon>
        <taxon>Methanothermobacter</taxon>
    </lineage>
</organism>